<dbReference type="SMART" id="SM00507">
    <property type="entry name" value="HNHc"/>
    <property type="match status" value="1"/>
</dbReference>
<dbReference type="InterPro" id="IPR002711">
    <property type="entry name" value="HNH"/>
</dbReference>
<dbReference type="GO" id="GO:0008270">
    <property type="term" value="F:zinc ion binding"/>
    <property type="evidence" value="ECO:0007669"/>
    <property type="project" value="InterPro"/>
</dbReference>
<reference evidence="3" key="1">
    <citation type="submission" date="2017-06" db="EMBL/GenBank/DDBJ databases">
        <title>Novel phages from South African skin metaviromes.</title>
        <authorList>
            <person name="van Zyl L.J."/>
            <person name="Abrahams Y."/>
            <person name="Stander E.A."/>
            <person name="Kirby B.M."/>
            <person name="Clavaud C."/>
            <person name="Farcet C."/>
            <person name="Breton L."/>
            <person name="Trindade M.I."/>
        </authorList>
    </citation>
    <scope>NUCLEOTIDE SEQUENCE</scope>
</reference>
<dbReference type="GO" id="GO:0003676">
    <property type="term" value="F:nucleic acid binding"/>
    <property type="evidence" value="ECO:0007669"/>
    <property type="project" value="InterPro"/>
</dbReference>
<sequence>MGTIQRNTTTRDRHRKYIARTKPPCGICGQDIDYGLPYLDPMSYVVDHTIPLARGGTDDVNNKQAAHRDCNQLKAANLPDNHTAPDTPRSFITARTW</sequence>
<accession>A0A2H4J9P9</accession>
<feature type="region of interest" description="Disordered" evidence="1">
    <location>
        <begin position="76"/>
        <end position="97"/>
    </location>
</feature>
<feature type="domain" description="HNH nuclease" evidence="2">
    <location>
        <begin position="12"/>
        <end position="72"/>
    </location>
</feature>
<dbReference type="EMBL" id="MF417939">
    <property type="protein sequence ID" value="ASN71994.1"/>
    <property type="molecule type" value="Genomic_DNA"/>
</dbReference>
<evidence type="ECO:0000313" key="3">
    <source>
        <dbReference type="EMBL" id="ASN71994.1"/>
    </source>
</evidence>
<evidence type="ECO:0000259" key="2">
    <source>
        <dbReference type="SMART" id="SM00507"/>
    </source>
</evidence>
<gene>
    <name evidence="3" type="ORF">7S2_1</name>
</gene>
<dbReference type="Pfam" id="PF01844">
    <property type="entry name" value="HNH"/>
    <property type="match status" value="1"/>
</dbReference>
<dbReference type="GO" id="GO:0004519">
    <property type="term" value="F:endonuclease activity"/>
    <property type="evidence" value="ECO:0007669"/>
    <property type="project" value="InterPro"/>
</dbReference>
<organism evidence="3">
    <name type="scientific">uncultured Caudovirales phage</name>
    <dbReference type="NCBI Taxonomy" id="2100421"/>
    <lineage>
        <taxon>Viruses</taxon>
        <taxon>Duplodnaviria</taxon>
        <taxon>Heunggongvirae</taxon>
        <taxon>Uroviricota</taxon>
        <taxon>Caudoviricetes</taxon>
        <taxon>Peduoviridae</taxon>
        <taxon>Maltschvirus</taxon>
        <taxon>Maltschvirus maltsch</taxon>
    </lineage>
</organism>
<evidence type="ECO:0000256" key="1">
    <source>
        <dbReference type="SAM" id="MobiDB-lite"/>
    </source>
</evidence>
<dbReference type="CDD" id="cd00085">
    <property type="entry name" value="HNHc"/>
    <property type="match status" value="1"/>
</dbReference>
<dbReference type="InterPro" id="IPR003615">
    <property type="entry name" value="HNH_nuc"/>
</dbReference>
<proteinExistence type="predicted"/>
<name>A0A2H4J9P9_9CAUD</name>
<protein>
    <recommendedName>
        <fullName evidence="2">HNH nuclease domain-containing protein</fullName>
    </recommendedName>
</protein>
<dbReference type="Gene3D" id="1.10.30.50">
    <property type="match status" value="1"/>
</dbReference>